<name>C7RTG5_ACCRE</name>
<dbReference type="Pfam" id="PF03466">
    <property type="entry name" value="LysR_substrate"/>
    <property type="match status" value="1"/>
</dbReference>
<sequence length="338" mass="36915">MSALNYKHLRYFWMVAKSGSIARACEQLHLTPQAVSGQLRELEEALGVELLRRAGRGLELTEAGRRILSYADEIFSLGDELLDVARDQTTRKILPFAVGIADSVPKSVAHRLVAPALHLPEAVRLICREGRLNALLGDLAVHRLDMVIADRPMPTNLNVRGYSHLLGDSDLSVFAAPELAETLGGSFPDLLQGAPFLLPGDDVAIRARLEQWFEARQVYPRIVGEFDDSALLKSFGQAGAGLFVAPTAIAAYVTDQYRVVVVGRIESISEQLFAITTERRLSHPAIVAIIQVARDEVFRTSTPTAGENGRTDPTAKPARARRSRAPAPLTAVPMRQKG</sequence>
<evidence type="ECO:0000256" key="4">
    <source>
        <dbReference type="ARBA" id="ARBA00023159"/>
    </source>
</evidence>
<dbReference type="SUPFAM" id="SSF53850">
    <property type="entry name" value="Periplasmic binding protein-like II"/>
    <property type="match status" value="1"/>
</dbReference>
<dbReference type="HOGENOM" id="CLU_039613_9_0_4"/>
<reference evidence="8" key="1">
    <citation type="submission" date="2009-08" db="EMBL/GenBank/DDBJ databases">
        <authorList>
            <consortium name="US DOE Joint Genome Institute"/>
            <person name="Lucas S."/>
            <person name="Copeland A."/>
            <person name="Lapidus A."/>
            <person name="Glavina del Rio T."/>
            <person name="Dalin E."/>
            <person name="Tice H."/>
            <person name="Bruce D."/>
            <person name="Barry K."/>
            <person name="Pitluck S."/>
            <person name="Lowry S."/>
            <person name="Larimer F."/>
            <person name="Land M."/>
            <person name="Hauser L."/>
            <person name="Kyrpides N."/>
            <person name="Ivanova N."/>
            <person name="McMahon K.D."/>
            <person name="Hugenholtz P."/>
        </authorList>
    </citation>
    <scope>NUCLEOTIDE SEQUENCE</scope>
    <source>
        <strain evidence="8">UW-1</strain>
    </source>
</reference>
<dbReference type="SUPFAM" id="SSF46785">
    <property type="entry name" value="Winged helix' DNA-binding domain"/>
    <property type="match status" value="1"/>
</dbReference>
<dbReference type="PROSITE" id="PS50931">
    <property type="entry name" value="HTH_LYSR"/>
    <property type="match status" value="1"/>
</dbReference>
<gene>
    <name evidence="8" type="ordered locus">CAP2UW1_2818</name>
</gene>
<dbReference type="KEGG" id="app:CAP2UW1_2818"/>
<feature type="region of interest" description="Disordered" evidence="6">
    <location>
        <begin position="300"/>
        <end position="338"/>
    </location>
</feature>
<dbReference type="InterPro" id="IPR036390">
    <property type="entry name" value="WH_DNA-bd_sf"/>
</dbReference>
<dbReference type="GO" id="GO:0003677">
    <property type="term" value="F:DNA binding"/>
    <property type="evidence" value="ECO:0007669"/>
    <property type="project" value="UniProtKB-KW"/>
</dbReference>
<dbReference type="NCBIfam" id="NF008284">
    <property type="entry name" value="PRK11062.1"/>
    <property type="match status" value="1"/>
</dbReference>
<dbReference type="AlphaFoldDB" id="C7RTG5"/>
<dbReference type="PANTHER" id="PTHR30293">
    <property type="entry name" value="TRANSCRIPTIONAL REGULATORY PROTEIN NAC-RELATED"/>
    <property type="match status" value="1"/>
</dbReference>
<dbReference type="GO" id="GO:2000142">
    <property type="term" value="P:regulation of DNA-templated transcription initiation"/>
    <property type="evidence" value="ECO:0007669"/>
    <property type="project" value="TreeGrafter"/>
</dbReference>
<dbReference type="InterPro" id="IPR000847">
    <property type="entry name" value="LysR_HTH_N"/>
</dbReference>
<evidence type="ECO:0000256" key="2">
    <source>
        <dbReference type="ARBA" id="ARBA00023015"/>
    </source>
</evidence>
<evidence type="ECO:0000256" key="5">
    <source>
        <dbReference type="ARBA" id="ARBA00023163"/>
    </source>
</evidence>
<keyword evidence="5" id="KW-0804">Transcription</keyword>
<comment type="similarity">
    <text evidence="1">Belongs to the LysR transcriptional regulatory family.</text>
</comment>
<dbReference type="OrthoDB" id="464481at2"/>
<keyword evidence="4" id="KW-0010">Activator</keyword>
<proteinExistence type="inferred from homology"/>
<reference evidence="8" key="2">
    <citation type="submission" date="2009-09" db="EMBL/GenBank/DDBJ databases">
        <title>Complete sequence of chromosome of Candidatus Accumulibacter phosphatis clade IIA str. UW-1.</title>
        <authorList>
            <consortium name="US DOE Joint Genome Institute"/>
            <person name="Martin H.G."/>
            <person name="Ivanova N."/>
            <person name="Kunin V."/>
            <person name="Warnecke F."/>
            <person name="Barry K."/>
            <person name="He S."/>
            <person name="Salamov A."/>
            <person name="Szeto E."/>
            <person name="Dalin E."/>
            <person name="Pangilinan J.L."/>
            <person name="Lapidus A."/>
            <person name="Lowry S."/>
            <person name="Kyrpides N.C."/>
            <person name="McMahon K.D."/>
            <person name="Hugenholtz P."/>
        </authorList>
    </citation>
    <scope>NUCLEOTIDE SEQUENCE [LARGE SCALE GENOMIC DNA]</scope>
    <source>
        <strain evidence="8">UW-1</strain>
    </source>
</reference>
<dbReference type="STRING" id="522306.CAP2UW1_2818"/>
<dbReference type="EMBL" id="CP001715">
    <property type="protein sequence ID" value="ACV36098.1"/>
    <property type="molecule type" value="Genomic_DNA"/>
</dbReference>
<dbReference type="Gene3D" id="1.10.10.10">
    <property type="entry name" value="Winged helix-like DNA-binding domain superfamily/Winged helix DNA-binding domain"/>
    <property type="match status" value="1"/>
</dbReference>
<dbReference type="Pfam" id="PF00126">
    <property type="entry name" value="HTH_1"/>
    <property type="match status" value="1"/>
</dbReference>
<organism evidence="8">
    <name type="scientific">Accumulibacter regalis</name>
    <dbReference type="NCBI Taxonomy" id="522306"/>
    <lineage>
        <taxon>Bacteria</taxon>
        <taxon>Pseudomonadati</taxon>
        <taxon>Pseudomonadota</taxon>
        <taxon>Betaproteobacteria</taxon>
        <taxon>Candidatus Accumulibacter</taxon>
    </lineage>
</organism>
<evidence type="ECO:0000259" key="7">
    <source>
        <dbReference type="PROSITE" id="PS50931"/>
    </source>
</evidence>
<evidence type="ECO:0000256" key="1">
    <source>
        <dbReference type="ARBA" id="ARBA00009437"/>
    </source>
</evidence>
<evidence type="ECO:0000256" key="3">
    <source>
        <dbReference type="ARBA" id="ARBA00023125"/>
    </source>
</evidence>
<dbReference type="GO" id="GO:0003700">
    <property type="term" value="F:DNA-binding transcription factor activity"/>
    <property type="evidence" value="ECO:0007669"/>
    <property type="project" value="InterPro"/>
</dbReference>
<dbReference type="eggNOG" id="COG0583">
    <property type="taxonomic scope" value="Bacteria"/>
</dbReference>
<accession>C7RTG5</accession>
<dbReference type="InterPro" id="IPR005119">
    <property type="entry name" value="LysR_subst-bd"/>
</dbReference>
<evidence type="ECO:0000313" key="8">
    <source>
        <dbReference type="EMBL" id="ACV36098.1"/>
    </source>
</evidence>
<protein>
    <submittedName>
        <fullName evidence="8">Transcriptional regulator, LysR family</fullName>
    </submittedName>
</protein>
<dbReference type="Gene3D" id="3.40.190.290">
    <property type="match status" value="1"/>
</dbReference>
<feature type="domain" description="HTH lysR-type" evidence="7">
    <location>
        <begin position="4"/>
        <end position="61"/>
    </location>
</feature>
<evidence type="ECO:0000256" key="6">
    <source>
        <dbReference type="SAM" id="MobiDB-lite"/>
    </source>
</evidence>
<dbReference type="FunFam" id="1.10.10.10:FF:000001">
    <property type="entry name" value="LysR family transcriptional regulator"/>
    <property type="match status" value="1"/>
</dbReference>
<dbReference type="InterPro" id="IPR036388">
    <property type="entry name" value="WH-like_DNA-bd_sf"/>
</dbReference>
<dbReference type="PANTHER" id="PTHR30293:SF2">
    <property type="entry name" value="TRANSCRIPTIONAL ACTIVATOR PROTEIN NHAR"/>
    <property type="match status" value="1"/>
</dbReference>
<keyword evidence="2" id="KW-0805">Transcription regulation</keyword>
<keyword evidence="3" id="KW-0238">DNA-binding</keyword>